<comment type="caution">
    <text evidence="3">The sequence shown here is derived from an EMBL/GenBank/DDBJ whole genome shotgun (WGS) entry which is preliminary data.</text>
</comment>
<evidence type="ECO:0000313" key="3">
    <source>
        <dbReference type="EMBL" id="KAK3361401.1"/>
    </source>
</evidence>
<dbReference type="Proteomes" id="UP001287356">
    <property type="component" value="Unassembled WGS sequence"/>
</dbReference>
<feature type="region of interest" description="Disordered" evidence="1">
    <location>
        <begin position="1"/>
        <end position="24"/>
    </location>
</feature>
<name>A0AAE0MY56_9PEZI</name>
<feature type="compositionally biased region" description="Polar residues" evidence="1">
    <location>
        <begin position="14"/>
        <end position="24"/>
    </location>
</feature>
<feature type="transmembrane region" description="Helical" evidence="2">
    <location>
        <begin position="61"/>
        <end position="81"/>
    </location>
</feature>
<gene>
    <name evidence="3" type="ORF">B0T24DRAFT_108424</name>
</gene>
<protein>
    <submittedName>
        <fullName evidence="3">Uncharacterized protein</fullName>
    </submittedName>
</protein>
<keyword evidence="2" id="KW-0812">Transmembrane</keyword>
<evidence type="ECO:0000256" key="1">
    <source>
        <dbReference type="SAM" id="MobiDB-lite"/>
    </source>
</evidence>
<evidence type="ECO:0000313" key="4">
    <source>
        <dbReference type="Proteomes" id="UP001287356"/>
    </source>
</evidence>
<dbReference type="AlphaFoldDB" id="A0AAE0MY56"/>
<organism evidence="3 4">
    <name type="scientific">Lasiosphaeria ovina</name>
    <dbReference type="NCBI Taxonomy" id="92902"/>
    <lineage>
        <taxon>Eukaryota</taxon>
        <taxon>Fungi</taxon>
        <taxon>Dikarya</taxon>
        <taxon>Ascomycota</taxon>
        <taxon>Pezizomycotina</taxon>
        <taxon>Sordariomycetes</taxon>
        <taxon>Sordariomycetidae</taxon>
        <taxon>Sordariales</taxon>
        <taxon>Lasiosphaeriaceae</taxon>
        <taxon>Lasiosphaeria</taxon>
    </lineage>
</organism>
<proteinExistence type="predicted"/>
<evidence type="ECO:0000256" key="2">
    <source>
        <dbReference type="SAM" id="Phobius"/>
    </source>
</evidence>
<keyword evidence="2" id="KW-0472">Membrane</keyword>
<reference evidence="3" key="2">
    <citation type="submission" date="2023-06" db="EMBL/GenBank/DDBJ databases">
        <authorList>
            <consortium name="Lawrence Berkeley National Laboratory"/>
            <person name="Haridas S."/>
            <person name="Hensen N."/>
            <person name="Bonometti L."/>
            <person name="Westerberg I."/>
            <person name="Brannstrom I.O."/>
            <person name="Guillou S."/>
            <person name="Cros-Aarteil S."/>
            <person name="Calhoun S."/>
            <person name="Kuo A."/>
            <person name="Mondo S."/>
            <person name="Pangilinan J."/>
            <person name="Riley R."/>
            <person name="Labutti K."/>
            <person name="Andreopoulos B."/>
            <person name="Lipzen A."/>
            <person name="Chen C."/>
            <person name="Yanf M."/>
            <person name="Daum C."/>
            <person name="Ng V."/>
            <person name="Clum A."/>
            <person name="Steindorff A."/>
            <person name="Ohm R."/>
            <person name="Martin F."/>
            <person name="Silar P."/>
            <person name="Natvig D."/>
            <person name="Lalanne C."/>
            <person name="Gautier V."/>
            <person name="Ament-Velasquez S.L."/>
            <person name="Kruys A."/>
            <person name="Hutchinson M.I."/>
            <person name="Powell A.J."/>
            <person name="Barry K."/>
            <person name="Miller A.N."/>
            <person name="Grigoriev I.V."/>
            <person name="Debuchy R."/>
            <person name="Gladieux P."/>
            <person name="Thoren M.H."/>
            <person name="Johannesson H."/>
        </authorList>
    </citation>
    <scope>NUCLEOTIDE SEQUENCE</scope>
    <source>
        <strain evidence="3">CBS 958.72</strain>
    </source>
</reference>
<accession>A0AAE0MY56</accession>
<keyword evidence="2" id="KW-1133">Transmembrane helix</keyword>
<dbReference type="EMBL" id="JAULSN010000011">
    <property type="protein sequence ID" value="KAK3361401.1"/>
    <property type="molecule type" value="Genomic_DNA"/>
</dbReference>
<keyword evidence="4" id="KW-1185">Reference proteome</keyword>
<reference evidence="3" key="1">
    <citation type="journal article" date="2023" name="Mol. Phylogenet. Evol.">
        <title>Genome-scale phylogeny and comparative genomics of the fungal order Sordariales.</title>
        <authorList>
            <person name="Hensen N."/>
            <person name="Bonometti L."/>
            <person name="Westerberg I."/>
            <person name="Brannstrom I.O."/>
            <person name="Guillou S."/>
            <person name="Cros-Aarteil S."/>
            <person name="Calhoun S."/>
            <person name="Haridas S."/>
            <person name="Kuo A."/>
            <person name="Mondo S."/>
            <person name="Pangilinan J."/>
            <person name="Riley R."/>
            <person name="LaButti K."/>
            <person name="Andreopoulos B."/>
            <person name="Lipzen A."/>
            <person name="Chen C."/>
            <person name="Yan M."/>
            <person name="Daum C."/>
            <person name="Ng V."/>
            <person name="Clum A."/>
            <person name="Steindorff A."/>
            <person name="Ohm R.A."/>
            <person name="Martin F."/>
            <person name="Silar P."/>
            <person name="Natvig D.O."/>
            <person name="Lalanne C."/>
            <person name="Gautier V."/>
            <person name="Ament-Velasquez S.L."/>
            <person name="Kruys A."/>
            <person name="Hutchinson M.I."/>
            <person name="Powell A.J."/>
            <person name="Barry K."/>
            <person name="Miller A.N."/>
            <person name="Grigoriev I.V."/>
            <person name="Debuchy R."/>
            <person name="Gladieux P."/>
            <person name="Hiltunen Thoren M."/>
            <person name="Johannesson H."/>
        </authorList>
    </citation>
    <scope>NUCLEOTIDE SEQUENCE</scope>
    <source>
        <strain evidence="3">CBS 958.72</strain>
    </source>
</reference>
<sequence length="252" mass="26802">MLVKTMSDFRHSSPDATTKHNGSVTFSPVHGVLKHIYRIFSVPRAKKEKERKEKKEMRSKYHIATVAAVSLAGALATPLNMTAISSRDGYSVLECWQLASVPVEAMSAANYAVGGNATAATWSRIEPRTRVGEAWAPHVQLSIILNGLIRITSPAPAADTSTTANASGSITSVLPREVKVASSARPDTHVAYIMPGTLRSSVVIAADLKAASTLAGHFTEFPSDEPTVLVQIPFAHDAAPEHTVLHDGPCAG</sequence>